<organism evidence="2">
    <name type="scientific">bioreactor metagenome</name>
    <dbReference type="NCBI Taxonomy" id="1076179"/>
    <lineage>
        <taxon>unclassified sequences</taxon>
        <taxon>metagenomes</taxon>
        <taxon>ecological metagenomes</taxon>
    </lineage>
</organism>
<feature type="compositionally biased region" description="Basic and acidic residues" evidence="1">
    <location>
        <begin position="119"/>
        <end position="140"/>
    </location>
</feature>
<dbReference type="EMBL" id="VSSQ01058576">
    <property type="protein sequence ID" value="MPN12264.1"/>
    <property type="molecule type" value="Genomic_DNA"/>
</dbReference>
<evidence type="ECO:0000313" key="2">
    <source>
        <dbReference type="EMBL" id="MPN12264.1"/>
    </source>
</evidence>
<dbReference type="AlphaFoldDB" id="A0A645FIJ4"/>
<proteinExistence type="predicted"/>
<feature type="region of interest" description="Disordered" evidence="1">
    <location>
        <begin position="98"/>
        <end position="149"/>
    </location>
</feature>
<accession>A0A645FIJ4</accession>
<protein>
    <submittedName>
        <fullName evidence="2">Uncharacterized protein</fullName>
    </submittedName>
</protein>
<gene>
    <name evidence="2" type="ORF">SDC9_159579</name>
</gene>
<comment type="caution">
    <text evidence="2">The sequence shown here is derived from an EMBL/GenBank/DDBJ whole genome shotgun (WGS) entry which is preliminary data.</text>
</comment>
<reference evidence="2" key="1">
    <citation type="submission" date="2019-08" db="EMBL/GenBank/DDBJ databases">
        <authorList>
            <person name="Kucharzyk K."/>
            <person name="Murdoch R.W."/>
            <person name="Higgins S."/>
            <person name="Loffler F."/>
        </authorList>
    </citation>
    <scope>NUCLEOTIDE SEQUENCE</scope>
</reference>
<evidence type="ECO:0000256" key="1">
    <source>
        <dbReference type="SAM" id="MobiDB-lite"/>
    </source>
</evidence>
<sequence length="149" mass="17395">MAHRFSHTVEMLRTVIIADDRLNALRKSLNRHRQQLHDALHDRHGTYVKIAAIFQQACVENDHDCTFRRLHDEWRNSQGNNSLYQPELKSHVLLADPDKRMLGSQESEDIKRAQSLGYDRSDGRPFDTHTKSENKNRVQDDIGDSTDQY</sequence>
<name>A0A645FIJ4_9ZZZZ</name>